<feature type="signal peptide" evidence="1">
    <location>
        <begin position="1"/>
        <end position="27"/>
    </location>
</feature>
<evidence type="ECO:0000256" key="1">
    <source>
        <dbReference type="SAM" id="SignalP"/>
    </source>
</evidence>
<reference evidence="2" key="1">
    <citation type="journal article" date="2013" name="Nat. Commun.">
        <title>Whole-genome sequencing of Oryza brachyantha reveals mechanisms underlying Oryza genome evolution.</title>
        <authorList>
            <person name="Chen J."/>
            <person name="Huang Q."/>
            <person name="Gao D."/>
            <person name="Wang J."/>
            <person name="Lang Y."/>
            <person name="Liu T."/>
            <person name="Li B."/>
            <person name="Bai Z."/>
            <person name="Luis Goicoechea J."/>
            <person name="Liang C."/>
            <person name="Chen C."/>
            <person name="Zhang W."/>
            <person name="Sun S."/>
            <person name="Liao Y."/>
            <person name="Zhang X."/>
            <person name="Yang L."/>
            <person name="Song C."/>
            <person name="Wang M."/>
            <person name="Shi J."/>
            <person name="Liu G."/>
            <person name="Liu J."/>
            <person name="Zhou H."/>
            <person name="Zhou W."/>
            <person name="Yu Q."/>
            <person name="An N."/>
            <person name="Chen Y."/>
            <person name="Cai Q."/>
            <person name="Wang B."/>
            <person name="Liu B."/>
            <person name="Min J."/>
            <person name="Huang Y."/>
            <person name="Wu H."/>
            <person name="Li Z."/>
            <person name="Zhang Y."/>
            <person name="Yin Y."/>
            <person name="Song W."/>
            <person name="Jiang J."/>
            <person name="Jackson S.A."/>
            <person name="Wing R.A."/>
            <person name="Wang J."/>
            <person name="Chen M."/>
        </authorList>
    </citation>
    <scope>NUCLEOTIDE SEQUENCE [LARGE SCALE GENOMIC DNA]</scope>
    <source>
        <strain evidence="2">cv. IRGC 101232</strain>
    </source>
</reference>
<keyword evidence="1" id="KW-0732">Signal</keyword>
<keyword evidence="3" id="KW-1185">Reference proteome</keyword>
<sequence>MRRLLPFSVLCLLVLLCAASLVDVTEGQRGGGGGGRGGGGVICVDKFFGKCLDYRHDRKRKCD</sequence>
<dbReference type="HOGENOM" id="CLU_2889375_0_0_1"/>
<name>J3L4V9_ORYBR</name>
<reference evidence="2" key="2">
    <citation type="submission" date="2013-04" db="UniProtKB">
        <authorList>
            <consortium name="EnsemblPlants"/>
        </authorList>
    </citation>
    <scope>IDENTIFICATION</scope>
</reference>
<dbReference type="Gramene" id="OB01G42650.1">
    <property type="protein sequence ID" value="OB01G42650.1"/>
    <property type="gene ID" value="OB01G42650"/>
</dbReference>
<protein>
    <submittedName>
        <fullName evidence="2">Uncharacterized protein</fullName>
    </submittedName>
</protein>
<accession>J3L4V9</accession>
<organism evidence="2">
    <name type="scientific">Oryza brachyantha</name>
    <name type="common">malo sina</name>
    <dbReference type="NCBI Taxonomy" id="4533"/>
    <lineage>
        <taxon>Eukaryota</taxon>
        <taxon>Viridiplantae</taxon>
        <taxon>Streptophyta</taxon>
        <taxon>Embryophyta</taxon>
        <taxon>Tracheophyta</taxon>
        <taxon>Spermatophyta</taxon>
        <taxon>Magnoliopsida</taxon>
        <taxon>Liliopsida</taxon>
        <taxon>Poales</taxon>
        <taxon>Poaceae</taxon>
        <taxon>BOP clade</taxon>
        <taxon>Oryzoideae</taxon>
        <taxon>Oryzeae</taxon>
        <taxon>Oryzinae</taxon>
        <taxon>Oryza</taxon>
    </lineage>
</organism>
<evidence type="ECO:0000313" key="3">
    <source>
        <dbReference type="Proteomes" id="UP000006038"/>
    </source>
</evidence>
<dbReference type="Proteomes" id="UP000006038">
    <property type="component" value="Chromosome 1"/>
</dbReference>
<feature type="chain" id="PRO_5003773101" evidence="1">
    <location>
        <begin position="28"/>
        <end position="63"/>
    </location>
</feature>
<proteinExistence type="predicted"/>
<dbReference type="AlphaFoldDB" id="J3L4V9"/>
<evidence type="ECO:0000313" key="2">
    <source>
        <dbReference type="EnsemblPlants" id="OB01G42650.1"/>
    </source>
</evidence>
<dbReference type="EnsemblPlants" id="OB01G42650.1">
    <property type="protein sequence ID" value="OB01G42650.1"/>
    <property type="gene ID" value="OB01G42650"/>
</dbReference>